<reference evidence="2 3" key="1">
    <citation type="submission" date="2019-03" db="EMBL/GenBank/DDBJ databases">
        <title>Genomic Encyclopedia of Type Strains, Phase IV (KMG-IV): sequencing the most valuable type-strain genomes for metagenomic binning, comparative biology and taxonomic classification.</title>
        <authorList>
            <person name="Goeker M."/>
        </authorList>
    </citation>
    <scope>NUCLEOTIDE SEQUENCE [LARGE SCALE GENOMIC DNA]</scope>
    <source>
        <strain evidence="2 3">DSM 45707</strain>
    </source>
</reference>
<proteinExistence type="predicted"/>
<evidence type="ECO:0000313" key="3">
    <source>
        <dbReference type="Proteomes" id="UP000294937"/>
    </source>
</evidence>
<dbReference type="EMBL" id="SMAG01000005">
    <property type="protein sequence ID" value="TCS93904.1"/>
    <property type="molecule type" value="Genomic_DNA"/>
</dbReference>
<name>A0A4R3L6R9_9BACL</name>
<comment type="caution">
    <text evidence="2">The sequence shown here is derived from an EMBL/GenBank/DDBJ whole genome shotgun (WGS) entry which is preliminary data.</text>
</comment>
<evidence type="ECO:0000313" key="2">
    <source>
        <dbReference type="EMBL" id="TCS93904.1"/>
    </source>
</evidence>
<accession>A0A4R3L6R9</accession>
<keyword evidence="3" id="KW-1185">Reference proteome</keyword>
<organism evidence="2 3">
    <name type="scientific">Hazenella coriacea</name>
    <dbReference type="NCBI Taxonomy" id="1179467"/>
    <lineage>
        <taxon>Bacteria</taxon>
        <taxon>Bacillati</taxon>
        <taxon>Bacillota</taxon>
        <taxon>Bacilli</taxon>
        <taxon>Bacillales</taxon>
        <taxon>Thermoactinomycetaceae</taxon>
        <taxon>Hazenella</taxon>
    </lineage>
</organism>
<protein>
    <submittedName>
        <fullName evidence="2">Uncharacterized protein</fullName>
    </submittedName>
</protein>
<feature type="chain" id="PRO_5020840787" evidence="1">
    <location>
        <begin position="26"/>
        <end position="155"/>
    </location>
</feature>
<dbReference type="Proteomes" id="UP000294937">
    <property type="component" value="Unassembled WGS sequence"/>
</dbReference>
<keyword evidence="1" id="KW-0732">Signal</keyword>
<dbReference type="AlphaFoldDB" id="A0A4R3L6R9"/>
<feature type="signal peptide" evidence="1">
    <location>
        <begin position="1"/>
        <end position="25"/>
    </location>
</feature>
<gene>
    <name evidence="2" type="ORF">EDD58_105113</name>
</gene>
<dbReference type="OrthoDB" id="2912061at2"/>
<sequence length="155" mass="17310">MLKKITTALLALTFALALPFSSAFAASESSASQTEIASDVYVVRANENTVFNGVWDYVGRRTTSSSENPTNYVYSTGGDFKFKVVSGPSGGAWYALYEYDPDNADDHVRDLWFYLYPGDEVIYRDIGNYVDGSNKKAEFYVRENFSGSATVDYWD</sequence>
<evidence type="ECO:0000256" key="1">
    <source>
        <dbReference type="SAM" id="SignalP"/>
    </source>
</evidence>